<dbReference type="PRINTS" id="PR00081">
    <property type="entry name" value="GDHRDH"/>
</dbReference>
<dbReference type="GO" id="GO:0050664">
    <property type="term" value="F:oxidoreductase activity, acting on NAD(P)H, oxygen as acceptor"/>
    <property type="evidence" value="ECO:0007669"/>
    <property type="project" value="TreeGrafter"/>
</dbReference>
<dbReference type="GO" id="GO:0016616">
    <property type="term" value="F:oxidoreductase activity, acting on the CH-OH group of donors, NAD or NADP as acceptor"/>
    <property type="evidence" value="ECO:0007669"/>
    <property type="project" value="UniProtKB-ARBA"/>
</dbReference>
<evidence type="ECO:0000313" key="4">
    <source>
        <dbReference type="Proteomes" id="UP000054342"/>
    </source>
</evidence>
<proteinExistence type="inferred from homology"/>
<dbReference type="InterPro" id="IPR002347">
    <property type="entry name" value="SDR_fam"/>
</dbReference>
<accession>A0A0D2EA15</accession>
<evidence type="ECO:0000313" key="3">
    <source>
        <dbReference type="EMBL" id="KIW51470.1"/>
    </source>
</evidence>
<dbReference type="Pfam" id="PF00106">
    <property type="entry name" value="adh_short"/>
    <property type="match status" value="1"/>
</dbReference>
<comment type="similarity">
    <text evidence="1">Belongs to the short-chain dehydrogenases/reductases (SDR) family.</text>
</comment>
<dbReference type="HOGENOM" id="CLU_010194_2_11_1"/>
<evidence type="ECO:0000256" key="1">
    <source>
        <dbReference type="ARBA" id="ARBA00006484"/>
    </source>
</evidence>
<reference evidence="3 4" key="1">
    <citation type="submission" date="2015-01" db="EMBL/GenBank/DDBJ databases">
        <title>The Genome Sequence of Exophiala xenobiotica CBS118157.</title>
        <authorList>
            <consortium name="The Broad Institute Genomics Platform"/>
            <person name="Cuomo C."/>
            <person name="de Hoog S."/>
            <person name="Gorbushina A."/>
            <person name="Stielow B."/>
            <person name="Teixiera M."/>
            <person name="Abouelleil A."/>
            <person name="Chapman S.B."/>
            <person name="Priest M."/>
            <person name="Young S.K."/>
            <person name="Wortman J."/>
            <person name="Nusbaum C."/>
            <person name="Birren B."/>
        </authorList>
    </citation>
    <scope>NUCLEOTIDE SEQUENCE [LARGE SCALE GENOMIC DNA]</scope>
    <source>
        <strain evidence="3 4">CBS 118157</strain>
    </source>
</reference>
<keyword evidence="4" id="KW-1185">Reference proteome</keyword>
<name>A0A0D2EA15_9EURO</name>
<protein>
    <submittedName>
        <fullName evidence="3">Uncharacterized protein</fullName>
    </submittedName>
</protein>
<gene>
    <name evidence="3" type="ORF">PV05_10185</name>
</gene>
<dbReference type="PANTHER" id="PTHR43008:SF8">
    <property type="entry name" value="BENZIL REDUCTASE ((S)-BENZOIN FORMING) IRC24"/>
    <property type="match status" value="1"/>
</dbReference>
<dbReference type="STRING" id="348802.A0A0D2EA15"/>
<dbReference type="SUPFAM" id="SSF51735">
    <property type="entry name" value="NAD(P)-binding Rossmann-fold domains"/>
    <property type="match status" value="1"/>
</dbReference>
<dbReference type="PANTHER" id="PTHR43008">
    <property type="entry name" value="BENZIL REDUCTASE"/>
    <property type="match status" value="1"/>
</dbReference>
<dbReference type="OrthoDB" id="4109642at2759"/>
<dbReference type="InterPro" id="IPR036291">
    <property type="entry name" value="NAD(P)-bd_dom_sf"/>
</dbReference>
<keyword evidence="2" id="KW-0560">Oxidoreductase</keyword>
<dbReference type="Gene3D" id="3.40.50.720">
    <property type="entry name" value="NAD(P)-binding Rossmann-like Domain"/>
    <property type="match status" value="1"/>
</dbReference>
<sequence length="249" mass="27050">MAQSPVVIVTGGVAGIGAAIVDRLLRENARIVVIDLVEEPLKQRQATVGGDRFQYVVGDVSNDEINSKAVDIAIATWGVIDAVALNAGIMSHIRWIGDMRSTDVTRIFNINVVAHISMLSAAIPHLKKSKGRDIFTSSDAGEQLRWKAWGAYGASKVAVNFFVQALTLEEPDITAIALYPEIVNTPLVNKIIKGEFPGMTADELQEYIGYLRPKLVEPHQPGSVIAKLALTASNDLRGAIAFWNDDRFS</sequence>
<dbReference type="RefSeq" id="XP_013312054.1">
    <property type="nucleotide sequence ID" value="XM_013456600.1"/>
</dbReference>
<dbReference type="EMBL" id="KN847322">
    <property type="protein sequence ID" value="KIW51470.1"/>
    <property type="molecule type" value="Genomic_DNA"/>
</dbReference>
<dbReference type="AlphaFoldDB" id="A0A0D2EA15"/>
<dbReference type="Proteomes" id="UP000054342">
    <property type="component" value="Unassembled WGS sequence"/>
</dbReference>
<evidence type="ECO:0000256" key="2">
    <source>
        <dbReference type="ARBA" id="ARBA00023002"/>
    </source>
</evidence>
<dbReference type="GeneID" id="25332093"/>
<organism evidence="3 4">
    <name type="scientific">Exophiala xenobiotica</name>
    <dbReference type="NCBI Taxonomy" id="348802"/>
    <lineage>
        <taxon>Eukaryota</taxon>
        <taxon>Fungi</taxon>
        <taxon>Dikarya</taxon>
        <taxon>Ascomycota</taxon>
        <taxon>Pezizomycotina</taxon>
        <taxon>Eurotiomycetes</taxon>
        <taxon>Chaetothyriomycetidae</taxon>
        <taxon>Chaetothyriales</taxon>
        <taxon>Herpotrichiellaceae</taxon>
        <taxon>Exophiala</taxon>
    </lineage>
</organism>